<dbReference type="Proteomes" id="UP001184150">
    <property type="component" value="Unassembled WGS sequence"/>
</dbReference>
<evidence type="ECO:0000313" key="1">
    <source>
        <dbReference type="EMBL" id="MDR6510391.1"/>
    </source>
</evidence>
<name>A0ABU1MJ77_9SPHN</name>
<protein>
    <submittedName>
        <fullName evidence="1">General secretion pathway protein L</fullName>
    </submittedName>
</protein>
<proteinExistence type="predicted"/>
<accession>A0ABU1MJ77</accession>
<comment type="caution">
    <text evidence="1">The sequence shown here is derived from an EMBL/GenBank/DDBJ whole genome shotgun (WGS) entry which is preliminary data.</text>
</comment>
<reference evidence="1 2" key="1">
    <citation type="submission" date="2023-07" db="EMBL/GenBank/DDBJ databases">
        <title>Sorghum-associated microbial communities from plants grown in Nebraska, USA.</title>
        <authorList>
            <person name="Schachtman D."/>
        </authorList>
    </citation>
    <scope>NUCLEOTIDE SEQUENCE [LARGE SCALE GENOMIC DNA]</scope>
    <source>
        <strain evidence="1 2">DS1027</strain>
    </source>
</reference>
<organism evidence="1 2">
    <name type="scientific">Novosphingobium capsulatum</name>
    <dbReference type="NCBI Taxonomy" id="13688"/>
    <lineage>
        <taxon>Bacteria</taxon>
        <taxon>Pseudomonadati</taxon>
        <taxon>Pseudomonadota</taxon>
        <taxon>Alphaproteobacteria</taxon>
        <taxon>Sphingomonadales</taxon>
        <taxon>Sphingomonadaceae</taxon>
        <taxon>Novosphingobium</taxon>
    </lineage>
</organism>
<dbReference type="EMBL" id="JAVDRD010000002">
    <property type="protein sequence ID" value="MDR6510391.1"/>
    <property type="molecule type" value="Genomic_DNA"/>
</dbReference>
<evidence type="ECO:0000313" key="2">
    <source>
        <dbReference type="Proteomes" id="UP001184150"/>
    </source>
</evidence>
<sequence>MPDHGLILLLAESGGPPVATWCVADGRIDALPAGQDLAGWRGRITALVPAAQAPVLALTAQETATADQALAVARLAAQDHALAPGSTAVAGRDDGQVVTTLVASQALAAWQGEVVALTGRGADAVLPAGLLLPPPPAGTVHRASLGRGMVLARTDQAAFVAEAPLWQALVPDGARVVDWAERDLGPRLLQAHAAPWLDMQGGAAGQATWPVRRLARLAVLVSVLALAVPVAQIVRWRVDAARIAAASLAQVRARFPAVTDLASAEQAVNAARRRAQAGADGWAPPTAALWQALRAAPGVRLAGLQHTAQGSLRFTLAARETALVDAVLLALQRDGWRLAQPPAPVRDGAGIVATITMRAP</sequence>
<dbReference type="RefSeq" id="WP_309804671.1">
    <property type="nucleotide sequence ID" value="NZ_JAVDRD010000002.1"/>
</dbReference>
<gene>
    <name evidence="1" type="ORF">J2792_001251</name>
</gene>
<keyword evidence="2" id="KW-1185">Reference proteome</keyword>